<dbReference type="InterPro" id="IPR049814">
    <property type="entry name" value="Resp_reg_WalK"/>
</dbReference>
<dbReference type="InterPro" id="IPR003661">
    <property type="entry name" value="HisK_dim/P_dom"/>
</dbReference>
<dbReference type="Gene3D" id="1.10.8.500">
    <property type="entry name" value="HAMP domain in histidine kinase"/>
    <property type="match status" value="1"/>
</dbReference>
<keyword evidence="9 20" id="KW-0418">Kinase</keyword>
<evidence type="ECO:0000259" key="17">
    <source>
        <dbReference type="PROSITE" id="PS50112"/>
    </source>
</evidence>
<dbReference type="PROSITE" id="PS50885">
    <property type="entry name" value="HAMP"/>
    <property type="match status" value="1"/>
</dbReference>
<sequence>MENKVGFFKSIQFKLIIIYVLLIFIAMQIIGVYFARQLESQLVSNYFEMLDERANLLAYNFAQEMTNNQDDRSGITANFNAMLRDIFSIDHSEVQVIDQNRVVVYTSNLSNRHIIGQQSTEVRVKRALLGSPDEAVLRDPVTGHRMRVLAVPIKSDDGPVGALYIEASMEEIYGQIRQINSILLSGTFIALAISVVLVILLARTMTGPIVDMRRQALRMGRGDFSKQVKVYSGDEIGQLATSFNDLTMKLQEATVTRDREQKRLKSVLTHMTDGVIATDKNGRIILMNNRAEELLNLSSHSGLGEPIQTILRLPETVILQDLYDFPDPLLLDFSDDEAEYLLEAKFSVIQEENGPINGLITVVHDVTEKQKIEQERREFVANVSHELRTPLTTMKSYLEALEDGAMKDKELGPRFLNVTQNETERMIRLVNDLLQLSKIDSLDYQLSFEIINIGSFLNDIIDRFEMIALDKKIRFNRKIANSPVYVKVAPDKLTQVLDNVISNAMKYSPEGGDIKVQMLQRGEHLQISISDQGMGIPRESQAKIFDRFYRVDKARARSVGGTGLGLAIARELILAHNGDIWVESEYGKGTTIHITLPFSNDQEGEHEL</sequence>
<dbReference type="InterPro" id="IPR000014">
    <property type="entry name" value="PAS"/>
</dbReference>
<evidence type="ECO:0000259" key="19">
    <source>
        <dbReference type="PROSITE" id="PS50885"/>
    </source>
</evidence>
<evidence type="ECO:0000256" key="3">
    <source>
        <dbReference type="ARBA" id="ARBA00012438"/>
    </source>
</evidence>
<dbReference type="Pfam" id="PF00672">
    <property type="entry name" value="HAMP"/>
    <property type="match status" value="1"/>
</dbReference>
<dbReference type="PRINTS" id="PR00344">
    <property type="entry name" value="BCTRLSENSOR"/>
</dbReference>
<keyword evidence="12" id="KW-0902">Two-component regulatory system</keyword>
<dbReference type="KEGG" id="bkw:BkAM31D_25210"/>
<evidence type="ECO:0000256" key="11">
    <source>
        <dbReference type="ARBA" id="ARBA00022989"/>
    </source>
</evidence>
<dbReference type="SMART" id="SM00304">
    <property type="entry name" value="HAMP"/>
    <property type="match status" value="1"/>
</dbReference>
<feature type="domain" description="PAS" evidence="17">
    <location>
        <begin position="260"/>
        <end position="305"/>
    </location>
</feature>
<dbReference type="CDD" id="cd18773">
    <property type="entry name" value="PDC1_HK_sensor"/>
    <property type="match status" value="1"/>
</dbReference>
<dbReference type="InterPro" id="IPR003660">
    <property type="entry name" value="HAMP_dom"/>
</dbReference>
<dbReference type="SMART" id="SM00387">
    <property type="entry name" value="HATPase_c"/>
    <property type="match status" value="1"/>
</dbReference>
<dbReference type="SUPFAM" id="SSF103190">
    <property type="entry name" value="Sensory domain-like"/>
    <property type="match status" value="1"/>
</dbReference>
<dbReference type="InterPro" id="IPR000700">
    <property type="entry name" value="PAS-assoc_C"/>
</dbReference>
<keyword evidence="13 14" id="KW-0472">Membrane</keyword>
<dbReference type="GO" id="GO:0000155">
    <property type="term" value="F:phosphorelay sensor kinase activity"/>
    <property type="evidence" value="ECO:0007669"/>
    <property type="project" value="InterPro"/>
</dbReference>
<reference evidence="20 21" key="1">
    <citation type="submission" date="2017-04" db="EMBL/GenBank/DDBJ databases">
        <title>Bacillus krulwichiae AM31D Genome sequencing and assembly.</title>
        <authorList>
            <person name="Krulwich T.A."/>
            <person name="Anastor L."/>
            <person name="Ehrlich R."/>
            <person name="Ehrlich G.D."/>
            <person name="Janto B."/>
        </authorList>
    </citation>
    <scope>NUCLEOTIDE SEQUENCE [LARGE SCALE GENOMIC DNA]</scope>
    <source>
        <strain evidence="20 21">AM31D</strain>
    </source>
</reference>
<evidence type="ECO:0000259" key="18">
    <source>
        <dbReference type="PROSITE" id="PS50113"/>
    </source>
</evidence>
<dbReference type="SUPFAM" id="SSF55874">
    <property type="entry name" value="ATPase domain of HSP90 chaperone/DNA topoisomerase II/histidine kinase"/>
    <property type="match status" value="1"/>
</dbReference>
<dbReference type="STRING" id="199441.BkAM31D_25210"/>
<proteinExistence type="predicted"/>
<dbReference type="InterPro" id="IPR036890">
    <property type="entry name" value="HATPase_C_sf"/>
</dbReference>
<evidence type="ECO:0000256" key="7">
    <source>
        <dbReference type="ARBA" id="ARBA00022692"/>
    </source>
</evidence>
<dbReference type="GO" id="GO:0016036">
    <property type="term" value="P:cellular response to phosphate starvation"/>
    <property type="evidence" value="ECO:0007669"/>
    <property type="project" value="TreeGrafter"/>
</dbReference>
<evidence type="ECO:0000256" key="1">
    <source>
        <dbReference type="ARBA" id="ARBA00000085"/>
    </source>
</evidence>
<dbReference type="GO" id="GO:0005524">
    <property type="term" value="F:ATP binding"/>
    <property type="evidence" value="ECO:0007669"/>
    <property type="project" value="UniProtKB-KW"/>
</dbReference>
<comment type="subcellular location">
    <subcellularLocation>
        <location evidence="2">Cell membrane</location>
        <topology evidence="2">Multi-pass membrane protein</topology>
    </subcellularLocation>
</comment>
<dbReference type="AlphaFoldDB" id="A0A1X9MHF5"/>
<evidence type="ECO:0000256" key="5">
    <source>
        <dbReference type="ARBA" id="ARBA00022553"/>
    </source>
</evidence>
<dbReference type="InterPro" id="IPR004358">
    <property type="entry name" value="Sig_transdc_His_kin-like_C"/>
</dbReference>
<keyword evidence="8" id="KW-0547">Nucleotide-binding</keyword>
<keyword evidence="4" id="KW-1003">Cell membrane</keyword>
<dbReference type="NCBIfam" id="NF033092">
    <property type="entry name" value="HK_WalK"/>
    <property type="match status" value="1"/>
</dbReference>
<dbReference type="Gene3D" id="3.30.565.10">
    <property type="entry name" value="Histidine kinase-like ATPase, C-terminal domain"/>
    <property type="match status" value="1"/>
</dbReference>
<dbReference type="InterPro" id="IPR050351">
    <property type="entry name" value="BphY/WalK/GraS-like"/>
</dbReference>
<dbReference type="SUPFAM" id="SSF158472">
    <property type="entry name" value="HAMP domain-like"/>
    <property type="match status" value="1"/>
</dbReference>
<feature type="domain" description="PAC" evidence="18">
    <location>
        <begin position="323"/>
        <end position="378"/>
    </location>
</feature>
<dbReference type="InterPro" id="IPR005467">
    <property type="entry name" value="His_kinase_dom"/>
</dbReference>
<gene>
    <name evidence="20" type="primary">yycG_2</name>
    <name evidence="20" type="ORF">BkAM31D_25210</name>
</gene>
<feature type="domain" description="HAMP" evidence="19">
    <location>
        <begin position="203"/>
        <end position="255"/>
    </location>
</feature>
<dbReference type="PROSITE" id="PS50112">
    <property type="entry name" value="PAS"/>
    <property type="match status" value="1"/>
</dbReference>
<evidence type="ECO:0000256" key="6">
    <source>
        <dbReference type="ARBA" id="ARBA00022679"/>
    </source>
</evidence>
<dbReference type="Pfam" id="PF13188">
    <property type="entry name" value="PAS_8"/>
    <property type="match status" value="1"/>
</dbReference>
<name>A0A1X9MHF5_9BACI</name>
<dbReference type="InterPro" id="IPR036097">
    <property type="entry name" value="HisK_dim/P_sf"/>
</dbReference>
<feature type="transmembrane region" description="Helical" evidence="14">
    <location>
        <begin position="182"/>
        <end position="202"/>
    </location>
</feature>
<keyword evidence="6 20" id="KW-0808">Transferase</keyword>
<dbReference type="EC" id="2.7.13.3" evidence="3"/>
<keyword evidence="10" id="KW-0067">ATP-binding</keyword>
<evidence type="ECO:0000313" key="21">
    <source>
        <dbReference type="Proteomes" id="UP000193006"/>
    </source>
</evidence>
<dbReference type="SMART" id="SM00388">
    <property type="entry name" value="HisKA"/>
    <property type="match status" value="1"/>
</dbReference>
<evidence type="ECO:0000256" key="10">
    <source>
        <dbReference type="ARBA" id="ARBA00022840"/>
    </source>
</evidence>
<feature type="domain" description="PLD phosphodiesterase" evidence="15">
    <location>
        <begin position="86"/>
        <end position="113"/>
    </location>
</feature>
<evidence type="ECO:0000256" key="14">
    <source>
        <dbReference type="SAM" id="Phobius"/>
    </source>
</evidence>
<dbReference type="GO" id="GO:0004721">
    <property type="term" value="F:phosphoprotein phosphatase activity"/>
    <property type="evidence" value="ECO:0007669"/>
    <property type="project" value="TreeGrafter"/>
</dbReference>
<dbReference type="FunFam" id="3.30.565.10:FF:000006">
    <property type="entry name" value="Sensor histidine kinase WalK"/>
    <property type="match status" value="1"/>
</dbReference>
<dbReference type="Pfam" id="PF00512">
    <property type="entry name" value="HisKA"/>
    <property type="match status" value="1"/>
</dbReference>
<dbReference type="InterPro" id="IPR029151">
    <property type="entry name" value="Sensor-like_sf"/>
</dbReference>
<accession>A0A1X9MHF5</accession>
<dbReference type="PANTHER" id="PTHR45453:SF1">
    <property type="entry name" value="PHOSPHATE REGULON SENSOR PROTEIN PHOR"/>
    <property type="match status" value="1"/>
</dbReference>
<dbReference type="FunFam" id="1.10.287.130:FF:000001">
    <property type="entry name" value="Two-component sensor histidine kinase"/>
    <property type="match status" value="1"/>
</dbReference>
<dbReference type="Pfam" id="PF02518">
    <property type="entry name" value="HATPase_c"/>
    <property type="match status" value="1"/>
</dbReference>
<dbReference type="RefSeq" id="WP_066155266.1">
    <property type="nucleotide sequence ID" value="NZ_CP020814.1"/>
</dbReference>
<evidence type="ECO:0000256" key="12">
    <source>
        <dbReference type="ARBA" id="ARBA00023012"/>
    </source>
</evidence>
<organism evidence="20 21">
    <name type="scientific">Halalkalibacter krulwichiae</name>
    <dbReference type="NCBI Taxonomy" id="199441"/>
    <lineage>
        <taxon>Bacteria</taxon>
        <taxon>Bacillati</taxon>
        <taxon>Bacillota</taxon>
        <taxon>Bacilli</taxon>
        <taxon>Bacillales</taxon>
        <taxon>Bacillaceae</taxon>
        <taxon>Halalkalibacter</taxon>
    </lineage>
</organism>
<dbReference type="PANTHER" id="PTHR45453">
    <property type="entry name" value="PHOSPHATE REGULON SENSOR PROTEIN PHOR"/>
    <property type="match status" value="1"/>
</dbReference>
<dbReference type="Proteomes" id="UP000193006">
    <property type="component" value="Chromosome"/>
</dbReference>
<dbReference type="SUPFAM" id="SSF47384">
    <property type="entry name" value="Homodimeric domain of signal transducing histidine kinase"/>
    <property type="match status" value="1"/>
</dbReference>
<dbReference type="InterPro" id="IPR035965">
    <property type="entry name" value="PAS-like_dom_sf"/>
</dbReference>
<keyword evidence="5" id="KW-0597">Phosphoprotein</keyword>
<evidence type="ECO:0000256" key="13">
    <source>
        <dbReference type="ARBA" id="ARBA00023136"/>
    </source>
</evidence>
<dbReference type="SUPFAM" id="SSF55785">
    <property type="entry name" value="PYP-like sensor domain (PAS domain)"/>
    <property type="match status" value="1"/>
</dbReference>
<evidence type="ECO:0000256" key="8">
    <source>
        <dbReference type="ARBA" id="ARBA00022741"/>
    </source>
</evidence>
<evidence type="ECO:0000313" key="20">
    <source>
        <dbReference type="EMBL" id="ARK32899.1"/>
    </source>
</evidence>
<keyword evidence="11 14" id="KW-1133">Transmembrane helix</keyword>
<protein>
    <recommendedName>
        <fullName evidence="3">histidine kinase</fullName>
        <ecNumber evidence="3">2.7.13.3</ecNumber>
    </recommendedName>
</protein>
<dbReference type="GO" id="GO:0005886">
    <property type="term" value="C:plasma membrane"/>
    <property type="evidence" value="ECO:0007669"/>
    <property type="project" value="UniProtKB-SubCell"/>
</dbReference>
<evidence type="ECO:0000259" key="15">
    <source>
        <dbReference type="PROSITE" id="PS50035"/>
    </source>
</evidence>
<feature type="transmembrane region" description="Helical" evidence="14">
    <location>
        <begin position="16"/>
        <end position="35"/>
    </location>
</feature>
<evidence type="ECO:0000256" key="9">
    <source>
        <dbReference type="ARBA" id="ARBA00022777"/>
    </source>
</evidence>
<evidence type="ECO:0000259" key="16">
    <source>
        <dbReference type="PROSITE" id="PS50109"/>
    </source>
</evidence>
<dbReference type="CDD" id="cd00130">
    <property type="entry name" value="PAS"/>
    <property type="match status" value="1"/>
</dbReference>
<keyword evidence="21" id="KW-1185">Reference proteome</keyword>
<dbReference type="CDD" id="cd06225">
    <property type="entry name" value="HAMP"/>
    <property type="match status" value="1"/>
</dbReference>
<keyword evidence="7 14" id="KW-0812">Transmembrane</keyword>
<dbReference type="CDD" id="cd00075">
    <property type="entry name" value="HATPase"/>
    <property type="match status" value="1"/>
</dbReference>
<evidence type="ECO:0000256" key="4">
    <source>
        <dbReference type="ARBA" id="ARBA00022475"/>
    </source>
</evidence>
<dbReference type="Gene3D" id="1.10.287.130">
    <property type="match status" value="1"/>
</dbReference>
<dbReference type="PROSITE" id="PS50035">
    <property type="entry name" value="PLD"/>
    <property type="match status" value="1"/>
</dbReference>
<dbReference type="Gene3D" id="3.30.450.20">
    <property type="entry name" value="PAS domain"/>
    <property type="match status" value="2"/>
</dbReference>
<dbReference type="Pfam" id="PF23846">
    <property type="entry name" value="Cache_WalK"/>
    <property type="match status" value="1"/>
</dbReference>
<feature type="domain" description="Histidine kinase" evidence="16">
    <location>
        <begin position="382"/>
        <end position="600"/>
    </location>
</feature>
<dbReference type="PROSITE" id="PS50113">
    <property type="entry name" value="PAC"/>
    <property type="match status" value="1"/>
</dbReference>
<dbReference type="CDD" id="cd00082">
    <property type="entry name" value="HisKA"/>
    <property type="match status" value="1"/>
</dbReference>
<dbReference type="InterPro" id="IPR057640">
    <property type="entry name" value="Cache_WalK"/>
</dbReference>
<comment type="catalytic activity">
    <reaction evidence="1">
        <text>ATP + protein L-histidine = ADP + protein N-phospho-L-histidine.</text>
        <dbReference type="EC" id="2.7.13.3"/>
    </reaction>
</comment>
<dbReference type="EMBL" id="CP020814">
    <property type="protein sequence ID" value="ARK32899.1"/>
    <property type="molecule type" value="Genomic_DNA"/>
</dbReference>
<dbReference type="InterPro" id="IPR003594">
    <property type="entry name" value="HATPase_dom"/>
</dbReference>
<dbReference type="SMART" id="SM00091">
    <property type="entry name" value="PAS"/>
    <property type="match status" value="1"/>
</dbReference>
<dbReference type="PROSITE" id="PS50109">
    <property type="entry name" value="HIS_KIN"/>
    <property type="match status" value="1"/>
</dbReference>
<dbReference type="InterPro" id="IPR001736">
    <property type="entry name" value="PLipase_D/transphosphatidylase"/>
</dbReference>
<evidence type="ECO:0000256" key="2">
    <source>
        <dbReference type="ARBA" id="ARBA00004651"/>
    </source>
</evidence>